<reference evidence="1" key="1">
    <citation type="submission" date="2018-09" db="EMBL/GenBank/DDBJ databases">
        <title>Genome sequencing and analysis.</title>
        <authorList>
            <person name="Huang Y.-T."/>
        </authorList>
    </citation>
    <scope>NUCLEOTIDE SEQUENCE</scope>
    <source>
        <strain evidence="1">HIDE</strain>
    </source>
</reference>
<evidence type="ECO:0000313" key="1">
    <source>
        <dbReference type="EMBL" id="QQO82116.1"/>
    </source>
</evidence>
<sequence length="140" mass="15956">MVEAKPSNTTMLPAVFRMLAFHKPEAFLLVSNNVTLCYGFNELLLHSDVHEKPTWSCPHIGEPKSNFFESKLRLESKHGEYLKSTIDKRLLKDVGSFENSIAKPGTNKPHFNCSGTYRLMQLAEHRQMALGRDYQSKSIT</sequence>
<protein>
    <submittedName>
        <fullName evidence="1">Uncharacterized protein</fullName>
    </submittedName>
</protein>
<organism evidence="1">
    <name type="scientific">Shewanella algae</name>
    <dbReference type="NCBI Taxonomy" id="38313"/>
    <lineage>
        <taxon>Bacteria</taxon>
        <taxon>Pseudomonadati</taxon>
        <taxon>Pseudomonadota</taxon>
        <taxon>Gammaproteobacteria</taxon>
        <taxon>Alteromonadales</taxon>
        <taxon>Shewanellaceae</taxon>
        <taxon>Shewanella</taxon>
    </lineage>
</organism>
<dbReference type="AlphaFoldDB" id="A0A7T8INB7"/>
<proteinExistence type="predicted"/>
<gene>
    <name evidence="1" type="ORF">D7032_01925</name>
</gene>
<dbReference type="RefSeq" id="WP_218997024.1">
    <property type="nucleotide sequence ID" value="NZ_CP032664.1"/>
</dbReference>
<accession>A0A7T8INB7</accession>
<name>A0A7T8INB7_9GAMM</name>
<dbReference type="EMBL" id="CP032664">
    <property type="protein sequence ID" value="QQO82116.1"/>
    <property type="molecule type" value="Genomic_DNA"/>
</dbReference>